<feature type="domain" description="FAD/NAD(P)-binding" evidence="6">
    <location>
        <begin position="5"/>
        <end position="288"/>
    </location>
</feature>
<dbReference type="Proteomes" id="UP000051307">
    <property type="component" value="Unassembled WGS sequence"/>
</dbReference>
<dbReference type="Gene3D" id="3.30.390.30">
    <property type="match status" value="1"/>
</dbReference>
<keyword evidence="2" id="KW-0285">Flavoprotein</keyword>
<evidence type="ECO:0000256" key="3">
    <source>
        <dbReference type="ARBA" id="ARBA00022827"/>
    </source>
</evidence>
<keyword evidence="5" id="KW-0676">Redox-active center</keyword>
<dbReference type="RefSeq" id="WP_025015610.1">
    <property type="nucleotide sequence ID" value="NZ_AZFU01000044.1"/>
</dbReference>
<dbReference type="PANTHER" id="PTHR43429:SF1">
    <property type="entry name" value="NAD(P)H SULFUR OXIDOREDUCTASE (COA-DEPENDENT)"/>
    <property type="match status" value="1"/>
</dbReference>
<dbReference type="SUPFAM" id="SSF51905">
    <property type="entry name" value="FAD/NAD(P)-binding domain"/>
    <property type="match status" value="1"/>
</dbReference>
<dbReference type="AlphaFoldDB" id="A0A0R1V9W5"/>
<dbReference type="SUPFAM" id="SSF55424">
    <property type="entry name" value="FAD/NAD-linked reductases, dimerisation (C-terminal) domain"/>
    <property type="match status" value="1"/>
</dbReference>
<reference evidence="7 8" key="1">
    <citation type="journal article" date="2015" name="Genome Announc.">
        <title>Expanding the biotechnology potential of lactobacilli through comparative genomics of 213 strains and associated genera.</title>
        <authorList>
            <person name="Sun Z."/>
            <person name="Harris H.M."/>
            <person name="McCann A."/>
            <person name="Guo C."/>
            <person name="Argimon S."/>
            <person name="Zhang W."/>
            <person name="Yang X."/>
            <person name="Jeffery I.B."/>
            <person name="Cooney J.C."/>
            <person name="Kagawa T.F."/>
            <person name="Liu W."/>
            <person name="Song Y."/>
            <person name="Salvetti E."/>
            <person name="Wrobel A."/>
            <person name="Rasinkangas P."/>
            <person name="Parkhill J."/>
            <person name="Rea M.C."/>
            <person name="O'Sullivan O."/>
            <person name="Ritari J."/>
            <person name="Douillard F.P."/>
            <person name="Paul Ross R."/>
            <person name="Yang R."/>
            <person name="Briner A.E."/>
            <person name="Felis G.E."/>
            <person name="de Vos W.M."/>
            <person name="Barrangou R."/>
            <person name="Klaenhammer T.R."/>
            <person name="Caufield P.W."/>
            <person name="Cui Y."/>
            <person name="Zhang H."/>
            <person name="O'Toole P.W."/>
        </authorList>
    </citation>
    <scope>NUCLEOTIDE SEQUENCE [LARGE SCALE GENOMIC DNA]</scope>
    <source>
        <strain evidence="7 8">DSM 16761</strain>
    </source>
</reference>
<accession>A0A0R1V9W5</accession>
<keyword evidence="7" id="KW-0575">Peroxidase</keyword>
<evidence type="ECO:0000256" key="1">
    <source>
        <dbReference type="ARBA" id="ARBA00001974"/>
    </source>
</evidence>
<sequence length="454" mass="49833">MSKSKIVIIGASHPGHEAAIELVDRYKDLDVQVFEASDFVSFMSCGMKLFLEGKTTGQDNVRNFAPDDFKERGIKLQNNSEAIAVNPENKTVTIKNTVDQTTTDVSYDKLILTPGVNPQNIDVPGNDLDHIYLMRGYSWASKINEALNDPSIKKVSVVGAGNGISAVEAALSHGKEVTLIDINEAPLSNYLPEEFTDVFTKELTDKKVDLLMDTKVTGFKGDGTVEAIVTDKGEVATDLVIITVGIKANTDWLKDTVKLNKAGYILTDEYFRTNLPDVYAVGDAIWPYSIPANKNIPIPSATASRHEAQYLVNHLFEEKPARPFYGLAGAQLLEFGDVHAVVTGLNSRTAKFAGIEATTSVYVDHLRPDFIPDEDNPLGYVALTFDKLNHQILGGAVMSTYDLTGQGNVLSLAISHRLTLEDLAEQDFFFSPSFDRQWSLLNLAAQHALGWAKF</sequence>
<protein>
    <submittedName>
        <fullName evidence="7">NADH peroxidase</fullName>
    </submittedName>
</protein>
<dbReference type="InterPro" id="IPR036188">
    <property type="entry name" value="FAD/NAD-bd_sf"/>
</dbReference>
<evidence type="ECO:0000259" key="6">
    <source>
        <dbReference type="Pfam" id="PF07992"/>
    </source>
</evidence>
<comment type="cofactor">
    <cofactor evidence="1">
        <name>FAD</name>
        <dbReference type="ChEBI" id="CHEBI:57692"/>
    </cofactor>
</comment>
<comment type="caution">
    <text evidence="7">The sequence shown here is derived from an EMBL/GenBank/DDBJ whole genome shotgun (WGS) entry which is preliminary data.</text>
</comment>
<keyword evidence="3" id="KW-0274">FAD</keyword>
<gene>
    <name evidence="7" type="ORF">FC59_GL001914</name>
</gene>
<evidence type="ECO:0000313" key="8">
    <source>
        <dbReference type="Proteomes" id="UP000051307"/>
    </source>
</evidence>
<dbReference type="eggNOG" id="COG0446">
    <property type="taxonomic scope" value="Bacteria"/>
</dbReference>
<dbReference type="PRINTS" id="PR00368">
    <property type="entry name" value="FADPNR"/>
</dbReference>
<dbReference type="OrthoDB" id="9802028at2"/>
<dbReference type="InterPro" id="IPR016156">
    <property type="entry name" value="FAD/NAD-linked_Rdtase_dimer_sf"/>
</dbReference>
<keyword evidence="4" id="KW-0560">Oxidoreductase</keyword>
<dbReference type="PATRIC" id="fig|1423767.3.peg.1983"/>
<organism evidence="7 8">
    <name type="scientific">Lactobacillus kitasatonis DSM 16761 = JCM 1039</name>
    <dbReference type="NCBI Taxonomy" id="1423767"/>
    <lineage>
        <taxon>Bacteria</taxon>
        <taxon>Bacillati</taxon>
        <taxon>Bacillota</taxon>
        <taxon>Bacilli</taxon>
        <taxon>Lactobacillales</taxon>
        <taxon>Lactobacillaceae</taxon>
        <taxon>Lactobacillus</taxon>
    </lineage>
</organism>
<evidence type="ECO:0000256" key="2">
    <source>
        <dbReference type="ARBA" id="ARBA00022630"/>
    </source>
</evidence>
<dbReference type="Pfam" id="PF07992">
    <property type="entry name" value="Pyr_redox_2"/>
    <property type="match status" value="1"/>
</dbReference>
<name>A0A0R1V9W5_9LACO</name>
<evidence type="ECO:0000256" key="4">
    <source>
        <dbReference type="ARBA" id="ARBA00023002"/>
    </source>
</evidence>
<dbReference type="Gene3D" id="3.50.50.60">
    <property type="entry name" value="FAD/NAD(P)-binding domain"/>
    <property type="match status" value="2"/>
</dbReference>
<dbReference type="InterPro" id="IPR023753">
    <property type="entry name" value="FAD/NAD-binding_dom"/>
</dbReference>
<proteinExistence type="predicted"/>
<dbReference type="PANTHER" id="PTHR43429">
    <property type="entry name" value="PYRIDINE NUCLEOTIDE-DISULFIDE OXIDOREDUCTASE DOMAIN-CONTAINING"/>
    <property type="match status" value="1"/>
</dbReference>
<evidence type="ECO:0000313" key="7">
    <source>
        <dbReference type="EMBL" id="KRM02312.1"/>
    </source>
</evidence>
<evidence type="ECO:0000256" key="5">
    <source>
        <dbReference type="ARBA" id="ARBA00023284"/>
    </source>
</evidence>
<dbReference type="InterPro" id="IPR050260">
    <property type="entry name" value="FAD-bd_OxRdtase"/>
</dbReference>
<dbReference type="EMBL" id="AZFU01000044">
    <property type="protein sequence ID" value="KRM02312.1"/>
    <property type="molecule type" value="Genomic_DNA"/>
</dbReference>
<dbReference type="GO" id="GO:0004601">
    <property type="term" value="F:peroxidase activity"/>
    <property type="evidence" value="ECO:0007669"/>
    <property type="project" value="UniProtKB-KW"/>
</dbReference>
<dbReference type="PRINTS" id="PR00469">
    <property type="entry name" value="PNDRDTASEII"/>
</dbReference>